<proteinExistence type="predicted"/>
<dbReference type="InterPro" id="IPR018743">
    <property type="entry name" value="DUF2292"/>
</dbReference>
<dbReference type="Proteomes" id="UP000295063">
    <property type="component" value="Unassembled WGS sequence"/>
</dbReference>
<evidence type="ECO:0000313" key="1">
    <source>
        <dbReference type="EMBL" id="TCL38664.1"/>
    </source>
</evidence>
<sequence length="69" mass="7427">MEKKSKADSAASNKNAKQSAELQKMILEAVGGLKYGQVVFVIKNGKVVQVERTDKSRITGLEGIYGDGI</sequence>
<protein>
    <submittedName>
        <fullName evidence="1">Uncharacterized protein DUF2292</fullName>
    </submittedName>
</protein>
<keyword evidence="2" id="KW-1185">Reference proteome</keyword>
<dbReference type="AlphaFoldDB" id="A0A4R1Q166"/>
<organism evidence="1 2">
    <name type="scientific">Anaerospora hongkongensis</name>
    <dbReference type="NCBI Taxonomy" id="244830"/>
    <lineage>
        <taxon>Bacteria</taxon>
        <taxon>Bacillati</taxon>
        <taxon>Bacillota</taxon>
        <taxon>Negativicutes</taxon>
        <taxon>Selenomonadales</taxon>
        <taxon>Sporomusaceae</taxon>
        <taxon>Anaerospora</taxon>
    </lineage>
</organism>
<name>A0A4R1Q166_9FIRM</name>
<reference evidence="1 2" key="1">
    <citation type="submission" date="2019-03" db="EMBL/GenBank/DDBJ databases">
        <title>Genomic Encyclopedia of Type Strains, Phase IV (KMG-IV): sequencing the most valuable type-strain genomes for metagenomic binning, comparative biology and taxonomic classification.</title>
        <authorList>
            <person name="Goeker M."/>
        </authorList>
    </citation>
    <scope>NUCLEOTIDE SEQUENCE [LARGE SCALE GENOMIC DNA]</scope>
    <source>
        <strain evidence="1 2">DSM 15969</strain>
    </source>
</reference>
<dbReference type="Pfam" id="PF10055">
    <property type="entry name" value="DUF2292"/>
    <property type="match status" value="1"/>
</dbReference>
<gene>
    <name evidence="1" type="ORF">EV210_103139</name>
</gene>
<dbReference type="EMBL" id="SLUI01000003">
    <property type="protein sequence ID" value="TCL38664.1"/>
    <property type="molecule type" value="Genomic_DNA"/>
</dbReference>
<accession>A0A4R1Q166</accession>
<evidence type="ECO:0000313" key="2">
    <source>
        <dbReference type="Proteomes" id="UP000295063"/>
    </source>
</evidence>
<dbReference type="RefSeq" id="WP_207900661.1">
    <property type="nucleotide sequence ID" value="NZ_DAMAKO010000001.1"/>
</dbReference>
<comment type="caution">
    <text evidence="1">The sequence shown here is derived from an EMBL/GenBank/DDBJ whole genome shotgun (WGS) entry which is preliminary data.</text>
</comment>